<dbReference type="EMBL" id="CYHG01000005">
    <property type="protein sequence ID" value="CUB04032.1"/>
    <property type="molecule type" value="Genomic_DNA"/>
</dbReference>
<dbReference type="RefSeq" id="WP_055462986.1">
    <property type="nucleotide sequence ID" value="NZ_CYHG01000005.1"/>
</dbReference>
<evidence type="ECO:0000313" key="3">
    <source>
        <dbReference type="Proteomes" id="UP000182769"/>
    </source>
</evidence>
<proteinExistence type="predicted"/>
<keyword evidence="1" id="KW-0732">Signal</keyword>
<name>A0A0K6IL23_9GAMM</name>
<dbReference type="Proteomes" id="UP000182769">
    <property type="component" value="Unassembled WGS sequence"/>
</dbReference>
<dbReference type="STRING" id="1137284.GCA_001418205_01891"/>
<evidence type="ECO:0008006" key="4">
    <source>
        <dbReference type="Google" id="ProtNLM"/>
    </source>
</evidence>
<keyword evidence="3" id="KW-1185">Reference proteome</keyword>
<dbReference type="AlphaFoldDB" id="A0A0K6IL23"/>
<dbReference type="OrthoDB" id="6107658at2"/>
<sequence length="355" mass="39173">MKHYASLFTLSAIAFALTGCAGQAVDNTPKIDVSVVQTNIRTGGYLLPDGNRVETRYTVADKSTVESKSEYDSWITGKLMGDGHQSEITRLDKNLIWQVNYGAENYLECPLSGCSSLSPLEQLGLGESSEDEADSYDPNGSESCPITVKKYDFTVTPKARARKINGFTADQYVARWELVTEDNRGKQDKHIVTMDYWMADVATNQALKTAYDFDQKYYNQVVAGTPLAQFFNANLAKVMDIFSAGKEKELRKLTVVGGKPVSTKLEWYADVKTCQEPETARQKAGFDATDPLGSLQSMAGDFISDQAEKGAKSWMGMEDGKPVLTIMSEVKAANMTAERASRFEVPAGFKIIDRQ</sequence>
<reference evidence="3" key="1">
    <citation type="submission" date="2015-08" db="EMBL/GenBank/DDBJ databases">
        <authorList>
            <person name="Varghese N."/>
        </authorList>
    </citation>
    <scope>NUCLEOTIDE SEQUENCE [LARGE SCALE GENOMIC DNA]</scope>
    <source>
        <strain evidence="3">JCM 18476</strain>
    </source>
</reference>
<feature type="chain" id="PRO_5005505201" description="DUF4412 domain-containing protein" evidence="1">
    <location>
        <begin position="22"/>
        <end position="355"/>
    </location>
</feature>
<organism evidence="2 3">
    <name type="scientific">Marinomonas fungiae</name>
    <dbReference type="NCBI Taxonomy" id="1137284"/>
    <lineage>
        <taxon>Bacteria</taxon>
        <taxon>Pseudomonadati</taxon>
        <taxon>Pseudomonadota</taxon>
        <taxon>Gammaproteobacteria</taxon>
        <taxon>Oceanospirillales</taxon>
        <taxon>Oceanospirillaceae</taxon>
        <taxon>Marinomonas</taxon>
    </lineage>
</organism>
<protein>
    <recommendedName>
        <fullName evidence="4">DUF4412 domain-containing protein</fullName>
    </recommendedName>
</protein>
<dbReference type="PROSITE" id="PS51257">
    <property type="entry name" value="PROKAR_LIPOPROTEIN"/>
    <property type="match status" value="1"/>
</dbReference>
<gene>
    <name evidence="2" type="ORF">Ga0061065_105124</name>
</gene>
<evidence type="ECO:0000313" key="2">
    <source>
        <dbReference type="EMBL" id="CUB04032.1"/>
    </source>
</evidence>
<accession>A0A0K6IL23</accession>
<evidence type="ECO:0000256" key="1">
    <source>
        <dbReference type="SAM" id="SignalP"/>
    </source>
</evidence>
<feature type="signal peptide" evidence="1">
    <location>
        <begin position="1"/>
        <end position="21"/>
    </location>
</feature>